<evidence type="ECO:0000313" key="8">
    <source>
        <dbReference type="EMBL" id="VAH93596.1"/>
    </source>
</evidence>
<evidence type="ECO:0000256" key="4">
    <source>
        <dbReference type="ARBA" id="ARBA00022968"/>
    </source>
</evidence>
<feature type="compositionally biased region" description="Basic residues" evidence="7">
    <location>
        <begin position="217"/>
        <end position="230"/>
    </location>
</feature>
<evidence type="ECO:0000256" key="6">
    <source>
        <dbReference type="RuleBase" id="RU366043"/>
    </source>
</evidence>
<keyword evidence="6" id="KW-0325">Glycoprotein</keyword>
<dbReference type="InterPro" id="IPR004159">
    <property type="entry name" value="Put_SAM_MeTrfase"/>
</dbReference>
<dbReference type="PANTHER" id="PTHR10108:SF1095">
    <property type="entry name" value="PROTEIN, PUTATIVE, EXPRESSED-RELATED"/>
    <property type="match status" value="1"/>
</dbReference>
<accession>A0A9R0W006</accession>
<feature type="compositionally biased region" description="Polar residues" evidence="7">
    <location>
        <begin position="201"/>
        <end position="210"/>
    </location>
</feature>
<keyword evidence="6" id="KW-0808">Transferase</keyword>
<dbReference type="Gramene" id="TRITD4Av1G164280.2">
    <property type="protein sequence ID" value="TRITD4Av1G164280.2"/>
    <property type="gene ID" value="TRITD4Av1G164280"/>
</dbReference>
<evidence type="ECO:0000256" key="2">
    <source>
        <dbReference type="ARBA" id="ARBA00008361"/>
    </source>
</evidence>
<keyword evidence="4 6" id="KW-0812">Transmembrane</keyword>
<feature type="compositionally biased region" description="Low complexity" evidence="7">
    <location>
        <begin position="149"/>
        <end position="162"/>
    </location>
</feature>
<dbReference type="GO" id="GO:0005768">
    <property type="term" value="C:endosome"/>
    <property type="evidence" value="ECO:0007669"/>
    <property type="project" value="TreeGrafter"/>
</dbReference>
<evidence type="ECO:0000313" key="9">
    <source>
        <dbReference type="Proteomes" id="UP000324705"/>
    </source>
</evidence>
<dbReference type="PANTHER" id="PTHR10108">
    <property type="entry name" value="SAM-DEPENDENT METHYLTRANSFERASE"/>
    <property type="match status" value="1"/>
</dbReference>
<dbReference type="AlphaFoldDB" id="A0A9R0W006"/>
<evidence type="ECO:0000256" key="7">
    <source>
        <dbReference type="SAM" id="MobiDB-lite"/>
    </source>
</evidence>
<dbReference type="EC" id="2.1.1.-" evidence="6"/>
<dbReference type="EMBL" id="LT934117">
    <property type="protein sequence ID" value="VAH93596.1"/>
    <property type="molecule type" value="Genomic_DNA"/>
</dbReference>
<comment type="similarity">
    <text evidence="2 6">Belongs to the methyltransferase superfamily.</text>
</comment>
<feature type="compositionally biased region" description="Basic and acidic residues" evidence="7">
    <location>
        <begin position="71"/>
        <end position="81"/>
    </location>
</feature>
<keyword evidence="9" id="KW-1185">Reference proteome</keyword>
<organism evidence="8 9">
    <name type="scientific">Triticum turgidum subsp. durum</name>
    <name type="common">Durum wheat</name>
    <name type="synonym">Triticum durum</name>
    <dbReference type="NCBI Taxonomy" id="4567"/>
    <lineage>
        <taxon>Eukaryota</taxon>
        <taxon>Viridiplantae</taxon>
        <taxon>Streptophyta</taxon>
        <taxon>Embryophyta</taxon>
        <taxon>Tracheophyta</taxon>
        <taxon>Spermatophyta</taxon>
        <taxon>Magnoliopsida</taxon>
        <taxon>Liliopsida</taxon>
        <taxon>Poales</taxon>
        <taxon>Poaceae</taxon>
        <taxon>BOP clade</taxon>
        <taxon>Pooideae</taxon>
        <taxon>Triticodae</taxon>
        <taxon>Triticeae</taxon>
        <taxon>Triticinae</taxon>
        <taxon>Triticum</taxon>
    </lineage>
</organism>
<dbReference type="Gene3D" id="3.40.50.150">
    <property type="entry name" value="Vaccinia Virus protein VP39"/>
    <property type="match status" value="1"/>
</dbReference>
<name>A0A9R0W006_TRITD</name>
<dbReference type="Proteomes" id="UP000324705">
    <property type="component" value="Chromosome 4A"/>
</dbReference>
<dbReference type="GO" id="GO:0005802">
    <property type="term" value="C:trans-Golgi network"/>
    <property type="evidence" value="ECO:0007669"/>
    <property type="project" value="TreeGrafter"/>
</dbReference>
<feature type="region of interest" description="Disordered" evidence="7">
    <location>
        <begin position="201"/>
        <end position="241"/>
    </location>
</feature>
<dbReference type="InterPro" id="IPR029063">
    <property type="entry name" value="SAM-dependent_MTases_sf"/>
</dbReference>
<dbReference type="SUPFAM" id="SSF53335">
    <property type="entry name" value="S-adenosyl-L-methionine-dependent methyltransferases"/>
    <property type="match status" value="1"/>
</dbReference>
<dbReference type="GO" id="GO:0032259">
    <property type="term" value="P:methylation"/>
    <property type="evidence" value="ECO:0007669"/>
    <property type="project" value="UniProtKB-KW"/>
</dbReference>
<feature type="compositionally biased region" description="Basic and acidic residues" evidence="7">
    <location>
        <begin position="102"/>
        <end position="122"/>
    </location>
</feature>
<feature type="compositionally biased region" description="Polar residues" evidence="7">
    <location>
        <begin position="55"/>
        <end position="70"/>
    </location>
</feature>
<feature type="region of interest" description="Disordered" evidence="7">
    <location>
        <begin position="34"/>
        <end position="172"/>
    </location>
</feature>
<comment type="subcellular location">
    <subcellularLocation>
        <location evidence="5">Endomembrane system</location>
        <topology evidence="5">Single-pass membrane protein</topology>
    </subcellularLocation>
    <subcellularLocation>
        <location evidence="1 6">Membrane</location>
        <topology evidence="1 6">Single-pass type II membrane protein</topology>
    </subcellularLocation>
</comment>
<keyword evidence="4 6" id="KW-0735">Signal-anchor</keyword>
<sequence>MALFDRNQRQRSSLFSTATVVVFAVPAATVTASTADVKKAAEAVVKDKEEDRSIDATNNFKQDSSGGQDANTEKSPADTKESIVSQEENPKEAAGGGSSKKQTFDDENGKMEGVDVVKDDGNKTFISEDNAKPIMEETTTAVTDKTEDAAAAVVSTEASAVTNPDDTKTSDVVEEEQKLLPETLENGQAELLMERAAQNGSFTTQAAESTNEQKTRAEKKKNKKKKKKAASKAEAEAEPEAAVSLPAHVWKLCNTSTGEDYIPCLDNEAAIKKLKTDIHYEHRERHCPAHPPTCLVPAPLSYKDPIRWPVSRSKIWYHNVPHTQLAEFKKRQNWVKVSGEYLTFPGGGTQFKTGGALHYIDLIQQAFPEVAWGRRSRVVLDVGCGVASFGGFMFERGVLTMSFAPKDEHEAQVQFALERGIPAISAVMGTKRLQFPSNVFDIVHCARCRVPWHINGGLLLLEVNRLVRPGGFFVWSATPVYQKLPEDVEIWGEMVDRILRPNGKLIVRDDKETVDEIVEGVRSMHWEVRMTVSKRKEAMLCARKTMWRPTEIEPGPPTR</sequence>
<evidence type="ECO:0000256" key="5">
    <source>
        <dbReference type="ARBA" id="ARBA00037847"/>
    </source>
</evidence>
<dbReference type="GO" id="GO:0016020">
    <property type="term" value="C:membrane"/>
    <property type="evidence" value="ECO:0007669"/>
    <property type="project" value="UniProtKB-SubCell"/>
</dbReference>
<evidence type="ECO:0000256" key="3">
    <source>
        <dbReference type="ARBA" id="ARBA00022603"/>
    </source>
</evidence>
<evidence type="ECO:0000256" key="1">
    <source>
        <dbReference type="ARBA" id="ARBA00004606"/>
    </source>
</evidence>
<proteinExistence type="inferred from homology"/>
<gene>
    <name evidence="8" type="ORF">TRITD_4Av1G164280</name>
</gene>
<dbReference type="GO" id="GO:0008168">
    <property type="term" value="F:methyltransferase activity"/>
    <property type="evidence" value="ECO:0007669"/>
    <property type="project" value="UniProtKB-UniRule"/>
</dbReference>
<reference evidence="8 9" key="1">
    <citation type="submission" date="2017-09" db="EMBL/GenBank/DDBJ databases">
        <authorList>
            <consortium name="International Durum Wheat Genome Sequencing Consortium (IDWGSC)"/>
            <person name="Milanesi L."/>
        </authorList>
    </citation>
    <scope>NUCLEOTIDE SEQUENCE [LARGE SCALE GENOMIC DNA]</scope>
    <source>
        <strain evidence="9">cv. Svevo</strain>
    </source>
</reference>
<keyword evidence="3 6" id="KW-0489">Methyltransferase</keyword>
<dbReference type="Pfam" id="PF03141">
    <property type="entry name" value="Methyltransf_29"/>
    <property type="match status" value="1"/>
</dbReference>
<feature type="compositionally biased region" description="Basic and acidic residues" evidence="7">
    <location>
        <begin position="36"/>
        <end position="54"/>
    </location>
</feature>
<protein>
    <recommendedName>
        <fullName evidence="6">Methyltransferase</fullName>
        <ecNumber evidence="6">2.1.1.-</ecNumber>
    </recommendedName>
</protein>